<sequence length="117" mass="13583">MSLRLADCYYLLGRRIFLGARQPLHRAPATCLWLFLFALPGRIQRSLLDGAHKSSYLGLRHTLFQLCLVSRRLRNVAQPIMYHEFLLGYGDSKTIWKCSGDRRLTSFIRTVASRRDI</sequence>
<gene>
    <name evidence="1" type="ORF">B0T10DRAFT_486558</name>
</gene>
<keyword evidence="2" id="KW-1185">Reference proteome</keyword>
<evidence type="ECO:0000313" key="1">
    <source>
        <dbReference type="EMBL" id="KAH6889668.1"/>
    </source>
</evidence>
<dbReference type="EMBL" id="JAGPYM010000010">
    <property type="protein sequence ID" value="KAH6889668.1"/>
    <property type="molecule type" value="Genomic_DNA"/>
</dbReference>
<comment type="caution">
    <text evidence="1">The sequence shown here is derived from an EMBL/GenBank/DDBJ whole genome shotgun (WGS) entry which is preliminary data.</text>
</comment>
<protein>
    <submittedName>
        <fullName evidence="1">Uncharacterized protein</fullName>
    </submittedName>
</protein>
<evidence type="ECO:0000313" key="2">
    <source>
        <dbReference type="Proteomes" id="UP000777438"/>
    </source>
</evidence>
<accession>A0A9P9AQF5</accession>
<dbReference type="AlphaFoldDB" id="A0A9P9AQF5"/>
<organism evidence="1 2">
    <name type="scientific">Thelonectria olida</name>
    <dbReference type="NCBI Taxonomy" id="1576542"/>
    <lineage>
        <taxon>Eukaryota</taxon>
        <taxon>Fungi</taxon>
        <taxon>Dikarya</taxon>
        <taxon>Ascomycota</taxon>
        <taxon>Pezizomycotina</taxon>
        <taxon>Sordariomycetes</taxon>
        <taxon>Hypocreomycetidae</taxon>
        <taxon>Hypocreales</taxon>
        <taxon>Nectriaceae</taxon>
        <taxon>Thelonectria</taxon>
    </lineage>
</organism>
<reference evidence="1 2" key="1">
    <citation type="journal article" date="2021" name="Nat. Commun.">
        <title>Genetic determinants of endophytism in the Arabidopsis root mycobiome.</title>
        <authorList>
            <person name="Mesny F."/>
            <person name="Miyauchi S."/>
            <person name="Thiergart T."/>
            <person name="Pickel B."/>
            <person name="Atanasova L."/>
            <person name="Karlsson M."/>
            <person name="Huettel B."/>
            <person name="Barry K.W."/>
            <person name="Haridas S."/>
            <person name="Chen C."/>
            <person name="Bauer D."/>
            <person name="Andreopoulos W."/>
            <person name="Pangilinan J."/>
            <person name="LaButti K."/>
            <person name="Riley R."/>
            <person name="Lipzen A."/>
            <person name="Clum A."/>
            <person name="Drula E."/>
            <person name="Henrissat B."/>
            <person name="Kohler A."/>
            <person name="Grigoriev I.V."/>
            <person name="Martin F.M."/>
            <person name="Hacquard S."/>
        </authorList>
    </citation>
    <scope>NUCLEOTIDE SEQUENCE [LARGE SCALE GENOMIC DNA]</scope>
    <source>
        <strain evidence="1 2">MPI-CAGE-CH-0241</strain>
    </source>
</reference>
<dbReference type="Proteomes" id="UP000777438">
    <property type="component" value="Unassembled WGS sequence"/>
</dbReference>
<proteinExistence type="predicted"/>
<name>A0A9P9AQF5_9HYPO</name>
<dbReference type="OrthoDB" id="2520703at2759"/>